<keyword evidence="4" id="KW-0804">Transcription</keyword>
<protein>
    <submittedName>
        <fullName evidence="6">LysR substrate-binding domain-containing protein</fullName>
    </submittedName>
</protein>
<dbReference type="InterPro" id="IPR050176">
    <property type="entry name" value="LTTR"/>
</dbReference>
<sequence>MHLLDIDQLKTFVAISDTGSFTKAADVVHKTQSAVSMQMKRLEERLGKPVFERDGRASRLTEDGERLLDYARRILRLNVECLASFADAELAGRVRLGVPDDYADRYLPEILARFSRSNPKVEVTVVCEPTPMLADRIQTSDLDLAIITHVESRGHAEIIRKERLLWVSSQRHTVHEERLLPLALGRPTCNWRQAATERLDRIGRPYRILYASWNSNAVGAAVLAGLAVGVLPESAARPGMRVLGPSEGFPALPSCKIGLMRNRHESSALSDALAGHIVSSLDNLKGANIGGDDMMAAE</sequence>
<keyword evidence="3" id="KW-0238">DNA-binding</keyword>
<evidence type="ECO:0000313" key="6">
    <source>
        <dbReference type="EMBL" id="XBO39721.1"/>
    </source>
</evidence>
<dbReference type="RefSeq" id="WP_406856568.1">
    <property type="nucleotide sequence ID" value="NZ_CP157484.1"/>
</dbReference>
<proteinExistence type="inferred from homology"/>
<evidence type="ECO:0000256" key="4">
    <source>
        <dbReference type="ARBA" id="ARBA00023163"/>
    </source>
</evidence>
<dbReference type="GO" id="GO:0003677">
    <property type="term" value="F:DNA binding"/>
    <property type="evidence" value="ECO:0007669"/>
    <property type="project" value="UniProtKB-KW"/>
</dbReference>
<evidence type="ECO:0000256" key="1">
    <source>
        <dbReference type="ARBA" id="ARBA00009437"/>
    </source>
</evidence>
<evidence type="ECO:0000256" key="3">
    <source>
        <dbReference type="ARBA" id="ARBA00023125"/>
    </source>
</evidence>
<dbReference type="Gene3D" id="1.10.10.10">
    <property type="entry name" value="Winged helix-like DNA-binding domain superfamily/Winged helix DNA-binding domain"/>
    <property type="match status" value="1"/>
</dbReference>
<name>A0AAU7JH53_9HYPH</name>
<dbReference type="AlphaFoldDB" id="A0AAU7JH53"/>
<dbReference type="FunFam" id="1.10.10.10:FF:000001">
    <property type="entry name" value="LysR family transcriptional regulator"/>
    <property type="match status" value="1"/>
</dbReference>
<evidence type="ECO:0000256" key="2">
    <source>
        <dbReference type="ARBA" id="ARBA00023015"/>
    </source>
</evidence>
<dbReference type="InterPro" id="IPR000847">
    <property type="entry name" value="LysR_HTH_N"/>
</dbReference>
<feature type="domain" description="HTH lysR-type" evidence="5">
    <location>
        <begin position="4"/>
        <end position="61"/>
    </location>
</feature>
<dbReference type="PRINTS" id="PR00039">
    <property type="entry name" value="HTHLYSR"/>
</dbReference>
<dbReference type="SUPFAM" id="SSF53850">
    <property type="entry name" value="Periplasmic binding protein-like II"/>
    <property type="match status" value="1"/>
</dbReference>
<dbReference type="Gene3D" id="3.40.190.10">
    <property type="entry name" value="Periplasmic binding protein-like II"/>
    <property type="match status" value="2"/>
</dbReference>
<evidence type="ECO:0000259" key="5">
    <source>
        <dbReference type="PROSITE" id="PS50931"/>
    </source>
</evidence>
<dbReference type="PROSITE" id="PS50931">
    <property type="entry name" value="HTH_LYSR"/>
    <property type="match status" value="1"/>
</dbReference>
<comment type="similarity">
    <text evidence="1">Belongs to the LysR transcriptional regulatory family.</text>
</comment>
<dbReference type="Pfam" id="PF03466">
    <property type="entry name" value="LysR_substrate"/>
    <property type="match status" value="1"/>
</dbReference>
<dbReference type="GO" id="GO:0003700">
    <property type="term" value="F:DNA-binding transcription factor activity"/>
    <property type="evidence" value="ECO:0007669"/>
    <property type="project" value="InterPro"/>
</dbReference>
<dbReference type="SUPFAM" id="SSF46785">
    <property type="entry name" value="Winged helix' DNA-binding domain"/>
    <property type="match status" value="1"/>
</dbReference>
<keyword evidence="2" id="KW-0805">Transcription regulation</keyword>
<dbReference type="Pfam" id="PF00126">
    <property type="entry name" value="HTH_1"/>
    <property type="match status" value="1"/>
</dbReference>
<dbReference type="EMBL" id="CP157484">
    <property type="protein sequence ID" value="XBO39721.1"/>
    <property type="molecule type" value="Genomic_DNA"/>
</dbReference>
<dbReference type="PANTHER" id="PTHR30579:SF7">
    <property type="entry name" value="HTH-TYPE TRANSCRIPTIONAL REGULATOR LRHA-RELATED"/>
    <property type="match status" value="1"/>
</dbReference>
<accession>A0AAU7JH53</accession>
<dbReference type="InterPro" id="IPR036388">
    <property type="entry name" value="WH-like_DNA-bd_sf"/>
</dbReference>
<organism evidence="6">
    <name type="scientific">Alsobacter sp. KACC 23698</name>
    <dbReference type="NCBI Taxonomy" id="3149229"/>
    <lineage>
        <taxon>Bacteria</taxon>
        <taxon>Pseudomonadati</taxon>
        <taxon>Pseudomonadota</taxon>
        <taxon>Alphaproteobacteria</taxon>
        <taxon>Hyphomicrobiales</taxon>
        <taxon>Alsobacteraceae</taxon>
        <taxon>Alsobacter</taxon>
    </lineage>
</organism>
<gene>
    <name evidence="6" type="ORF">ABEG18_02745</name>
</gene>
<reference evidence="6" key="1">
    <citation type="submission" date="2024-05" db="EMBL/GenBank/DDBJ databases">
        <authorList>
            <person name="Kim S."/>
            <person name="Heo J."/>
            <person name="Choi H."/>
            <person name="Choi Y."/>
            <person name="Kwon S.-W."/>
            <person name="Kim Y."/>
        </authorList>
    </citation>
    <scope>NUCLEOTIDE SEQUENCE</scope>
    <source>
        <strain evidence="6">KACC 23698</strain>
    </source>
</reference>
<dbReference type="PANTHER" id="PTHR30579">
    <property type="entry name" value="TRANSCRIPTIONAL REGULATOR"/>
    <property type="match status" value="1"/>
</dbReference>
<dbReference type="InterPro" id="IPR036390">
    <property type="entry name" value="WH_DNA-bd_sf"/>
</dbReference>
<dbReference type="InterPro" id="IPR005119">
    <property type="entry name" value="LysR_subst-bd"/>
</dbReference>